<gene>
    <name evidence="1" type="ORF">KDK_51920</name>
</gene>
<dbReference type="AlphaFoldDB" id="A0A402AQL1"/>
<comment type="caution">
    <text evidence="1">The sequence shown here is derived from an EMBL/GenBank/DDBJ whole genome shotgun (WGS) entry which is preliminary data.</text>
</comment>
<sequence>MLYTIIDVSALIILPYFIAKSMHLVQLVKKSIIVIGCDLSGLPDLDGVVAARGGDAGAVGRPGQGRDVI</sequence>
<dbReference type="Proteomes" id="UP000287188">
    <property type="component" value="Unassembled WGS sequence"/>
</dbReference>
<protein>
    <submittedName>
        <fullName evidence="1">Uncharacterized protein</fullName>
    </submittedName>
</protein>
<reference evidence="2" key="1">
    <citation type="submission" date="2018-12" db="EMBL/GenBank/DDBJ databases">
        <title>Tengunoibacter tsumagoiensis gen. nov., sp. nov., Dictyobacter kobayashii sp. nov., D. alpinus sp. nov., and D. joshuensis sp. nov. and description of Dictyobacteraceae fam. nov. within the order Ktedonobacterales isolated from Tengu-no-mugimeshi.</title>
        <authorList>
            <person name="Wang C.M."/>
            <person name="Zheng Y."/>
            <person name="Sakai Y."/>
            <person name="Toyoda A."/>
            <person name="Minakuchi Y."/>
            <person name="Abe K."/>
            <person name="Yokota A."/>
            <person name="Yabe S."/>
        </authorList>
    </citation>
    <scope>NUCLEOTIDE SEQUENCE [LARGE SCALE GENOMIC DNA]</scope>
    <source>
        <strain evidence="2">Uno11</strain>
    </source>
</reference>
<name>A0A402AQL1_9CHLR</name>
<keyword evidence="2" id="KW-1185">Reference proteome</keyword>
<evidence type="ECO:0000313" key="2">
    <source>
        <dbReference type="Proteomes" id="UP000287188"/>
    </source>
</evidence>
<organism evidence="1 2">
    <name type="scientific">Dictyobacter kobayashii</name>
    <dbReference type="NCBI Taxonomy" id="2014872"/>
    <lineage>
        <taxon>Bacteria</taxon>
        <taxon>Bacillati</taxon>
        <taxon>Chloroflexota</taxon>
        <taxon>Ktedonobacteria</taxon>
        <taxon>Ktedonobacterales</taxon>
        <taxon>Dictyobacteraceae</taxon>
        <taxon>Dictyobacter</taxon>
    </lineage>
</organism>
<evidence type="ECO:0000313" key="1">
    <source>
        <dbReference type="EMBL" id="GCE21392.1"/>
    </source>
</evidence>
<proteinExistence type="predicted"/>
<dbReference type="EMBL" id="BIFS01000001">
    <property type="protein sequence ID" value="GCE21392.1"/>
    <property type="molecule type" value="Genomic_DNA"/>
</dbReference>
<accession>A0A402AQL1</accession>